<feature type="region of interest" description="Disordered" evidence="1">
    <location>
        <begin position="330"/>
        <end position="351"/>
    </location>
</feature>
<dbReference type="PANTHER" id="PTHR42736:SF1">
    <property type="entry name" value="PROTEIN-GLUTAMINE GAMMA-GLUTAMYLTRANSFERASE"/>
    <property type="match status" value="1"/>
</dbReference>
<organism evidence="4 5">
    <name type="scientific">Pseudomonas oryzihabitans</name>
    <dbReference type="NCBI Taxonomy" id="47885"/>
    <lineage>
        <taxon>Bacteria</taxon>
        <taxon>Pseudomonadati</taxon>
        <taxon>Pseudomonadota</taxon>
        <taxon>Gammaproteobacteria</taxon>
        <taxon>Pseudomonadales</taxon>
        <taxon>Pseudomonadaceae</taxon>
        <taxon>Pseudomonas</taxon>
    </lineage>
</organism>
<evidence type="ECO:0000313" key="5">
    <source>
        <dbReference type="Proteomes" id="UP000064137"/>
    </source>
</evidence>
<dbReference type="SMART" id="SM00460">
    <property type="entry name" value="TGc"/>
    <property type="match status" value="1"/>
</dbReference>
<dbReference type="InterPro" id="IPR052901">
    <property type="entry name" value="Bact_TGase-like"/>
</dbReference>
<feature type="transmembrane region" description="Helical" evidence="2">
    <location>
        <begin position="556"/>
        <end position="576"/>
    </location>
</feature>
<feature type="transmembrane region" description="Helical" evidence="2">
    <location>
        <begin position="82"/>
        <end position="100"/>
    </location>
</feature>
<gene>
    <name evidence="4" type="ORF">APT59_15715</name>
</gene>
<proteinExistence type="predicted"/>
<dbReference type="AlphaFoldDB" id="A0A0U4W6X7"/>
<dbReference type="Pfam" id="PF11992">
    <property type="entry name" value="TgpA_N"/>
    <property type="match status" value="1"/>
</dbReference>
<dbReference type="OrthoDB" id="9804872at2"/>
<evidence type="ECO:0000259" key="3">
    <source>
        <dbReference type="SMART" id="SM00460"/>
    </source>
</evidence>
<feature type="transmembrane region" description="Helical" evidence="2">
    <location>
        <begin position="131"/>
        <end position="149"/>
    </location>
</feature>
<dbReference type="Gene3D" id="3.10.620.30">
    <property type="match status" value="1"/>
</dbReference>
<reference evidence="4 5" key="1">
    <citation type="submission" date="2016-01" db="EMBL/GenBank/DDBJ databases">
        <title>Annotation of Pseudomonas oryzihabitans USDA-ARS-USMARC-56511.</title>
        <authorList>
            <person name="Harhay G.P."/>
            <person name="Harhay D.M."/>
            <person name="Smith T.P.L."/>
            <person name="Bono J.L."/>
            <person name="Heaton M.P."/>
            <person name="Clawson M.L."/>
            <person name="Chitko-Mckown C.G."/>
            <person name="Capik S.F."/>
            <person name="DeDonder K.D."/>
            <person name="Apley M.D."/>
            <person name="Lubbers B.V."/>
            <person name="White B.J."/>
            <person name="Larson R.L."/>
        </authorList>
    </citation>
    <scope>NUCLEOTIDE SEQUENCE [LARGE SCALE GENOMIC DNA]</scope>
    <source>
        <strain evidence="4 5">USDA-ARS-USMARC-56511</strain>
    </source>
</reference>
<keyword evidence="2" id="KW-0812">Transmembrane</keyword>
<dbReference type="RefSeq" id="WP_059315716.1">
    <property type="nucleotide sequence ID" value="NZ_CP013987.1"/>
</dbReference>
<dbReference type="KEGG" id="por:APT59_15715"/>
<name>A0A0U4W6X7_9PSED</name>
<evidence type="ECO:0000256" key="2">
    <source>
        <dbReference type="SAM" id="Phobius"/>
    </source>
</evidence>
<feature type="transmembrane region" description="Helical" evidence="2">
    <location>
        <begin position="12"/>
        <end position="29"/>
    </location>
</feature>
<keyword evidence="2" id="KW-1133">Transmembrane helix</keyword>
<dbReference type="InterPro" id="IPR021878">
    <property type="entry name" value="TgpA_N"/>
</dbReference>
<dbReference type="InterPro" id="IPR025403">
    <property type="entry name" value="TgpA-like_C"/>
</dbReference>
<evidence type="ECO:0000313" key="4">
    <source>
        <dbReference type="EMBL" id="ALZ85574.1"/>
    </source>
</evidence>
<dbReference type="PANTHER" id="PTHR42736">
    <property type="entry name" value="PROTEIN-GLUTAMINE GAMMA-GLUTAMYLTRANSFERASE"/>
    <property type="match status" value="1"/>
</dbReference>
<protein>
    <submittedName>
        <fullName evidence="4">Transglutaminase</fullName>
    </submittedName>
</protein>
<evidence type="ECO:0000256" key="1">
    <source>
        <dbReference type="SAM" id="MobiDB-lite"/>
    </source>
</evidence>
<dbReference type="Pfam" id="PF13559">
    <property type="entry name" value="DUF4129"/>
    <property type="match status" value="1"/>
</dbReference>
<dbReference type="InterPro" id="IPR038765">
    <property type="entry name" value="Papain-like_cys_pep_sf"/>
</dbReference>
<dbReference type="EMBL" id="CP013987">
    <property type="protein sequence ID" value="ALZ85574.1"/>
    <property type="molecule type" value="Genomic_DNA"/>
</dbReference>
<dbReference type="InterPro" id="IPR002931">
    <property type="entry name" value="Transglutaminase-like"/>
</dbReference>
<accession>A0A0U4W6X7</accession>
<sequence>MSTAVPQPIPRIALVWLLVAQALVILPHLTHLPPWVGLLWAFCAGWRVLLFRMKVRAPTRLEKGGLLLLAMGGIWLSRGSFIGLDAGAVLLLVTFALKLIEMHSRRDALVVIYLGFFAVVIAYLFEDGLLAALYSLLPVTALVAALIGLQQSALASRPLATLKVAGTLLLQAVPLMLLLFLVFPRIGPLWSLPQPGEQARTGLGDSMAPGEIAQLSQSAERVFRVSFDGERPAQRDLYWRATTYERFDGTRWSVDPDTAWSPEPAWTPVGPRLDYQVVMEPSGRPWLYGLDVARSDQRDVRLASDFHLQRRRPVDQALLYRASSWPQARREPDRLSASSQRRALQVPSGGEPRTRAWVAQLKAREPTPDALAQAILAYFRQQPFVYTLQPPTASVDAIDAFLFDNRRGFCAHYAGAMTFALRVAGIPARVVAGYQGGEFNTAGGYLLVQQFDAHAWVEYWLPARGWISVDPTAQVAPERIERGLQEALAAQGAANEFLADDPFAANRYRDLAWLNGLRLGWDRINYGWQRWVLNYQEDTQGELFKRLLGEGSLQRLGLLLALLVLGVLGVMALLVLKPWQRTRDPLLARFGQFERLLARQGVRRRSGEPAGSFAGRAMTELPAAREGIAAFSQEFQAQRYANRPSDPVALANALKQLKRQLRGRQARSD</sequence>
<feature type="transmembrane region" description="Helical" evidence="2">
    <location>
        <begin position="107"/>
        <end position="125"/>
    </location>
</feature>
<feature type="domain" description="Transglutaminase-like" evidence="3">
    <location>
        <begin position="402"/>
        <end position="473"/>
    </location>
</feature>
<keyword evidence="2" id="KW-0472">Membrane</keyword>
<feature type="transmembrane region" description="Helical" evidence="2">
    <location>
        <begin position="161"/>
        <end position="183"/>
    </location>
</feature>
<dbReference type="SUPFAM" id="SSF54001">
    <property type="entry name" value="Cysteine proteinases"/>
    <property type="match status" value="1"/>
</dbReference>
<dbReference type="Proteomes" id="UP000064137">
    <property type="component" value="Chromosome"/>
</dbReference>
<dbReference type="Pfam" id="PF01841">
    <property type="entry name" value="Transglut_core"/>
    <property type="match status" value="1"/>
</dbReference>